<proteinExistence type="predicted"/>
<comment type="caution">
    <text evidence="1">The sequence shown here is derived from an EMBL/GenBank/DDBJ whole genome shotgun (WGS) entry which is preliminary data.</text>
</comment>
<accession>A0AA36D0G6</accession>
<organism evidence="1 2">
    <name type="scientific">Mesorhabditis spiculigera</name>
    <dbReference type="NCBI Taxonomy" id="96644"/>
    <lineage>
        <taxon>Eukaryota</taxon>
        <taxon>Metazoa</taxon>
        <taxon>Ecdysozoa</taxon>
        <taxon>Nematoda</taxon>
        <taxon>Chromadorea</taxon>
        <taxon>Rhabditida</taxon>
        <taxon>Rhabditina</taxon>
        <taxon>Rhabditomorpha</taxon>
        <taxon>Rhabditoidea</taxon>
        <taxon>Rhabditidae</taxon>
        <taxon>Mesorhabditinae</taxon>
        <taxon>Mesorhabditis</taxon>
    </lineage>
</organism>
<sequence length="932" mass="105667">MVDFKPLEIIWGTQEVFNDSSTILPASEIDPESCGRVDYEDERVVKAFLAACSNPAGIVQSIDDFQNDPCRQAEDYRCTAFGIQARFNKLLMAYHKLEADTCCDKKLSELRRQLSFLIKITGFASGEACFSALTVLREEIVFLLRTVGSLIKRESAQPLMRKTYLPLHGKFSIWNSCLTALAIIREKQPIETTPYLEKLTWIHAKSLVDLFVLSDYKIECQCFLSMVYNLRKYYLPKLLEPPSEPLQSTLSFADCFAPVEALDIFIFAAEVERWHFKGHALLNPGAEFLETTSKSLIDLAVRAWPRDSYTVAMALIKLVDQGCLKLEAIPRAQTLMKAVLESILGSDIRDFSCPRDPESIASSKQPLLSANEHYLKLFALLISNENLAKCIHAILTSKFSDKDFTDPNDQKFERTCVLCRVWLRYLKDPLPLVEKLDKWIRDAVTVGLPGAQPQTQQYRYEHEKQAVFYPGAAQFSIVGFTSQIPVTQVDKCAVSQERLVTIRAFVARMKRTLQAAEQRGPAKQTIAVLAEYLLTLVDTNNRGGVIEEMAEMIVENPVSETSKSSVERLTENEFGQFCSYLAASCTQKLPQYIWDRAEKVAKRLKTAEEERTARLAQSYLLAQVEINISSGTYLGKDSETTKLLRYLLDTRFICDSVFSYKVILHLRGKLVRASSKDVARKVDDVSCRVDTLVAVWIRCVFSHFKEAEKVPGFREASDAIRDFVRNTSEPGSSSEAQFDDLSRQILEIPAALGKCCESPERLGELRIELWVRAVWKCIQQSAQRGSTIAALFVARILENCGASLTRQLETTTTTISQNLLCLMMLCLRVYFQSNVKVYEPGDVPLNELDVLQSYITIFRHLTVDSKHKAIYLARFKELFNYRKLSLAHQLTIDSELQKQEYRQWMETTMEAATQRNETNILTALSSINTGAI</sequence>
<evidence type="ECO:0000313" key="2">
    <source>
        <dbReference type="Proteomes" id="UP001177023"/>
    </source>
</evidence>
<gene>
    <name evidence="1" type="ORF">MSPICULIGERA_LOCUS15956</name>
</gene>
<evidence type="ECO:0000313" key="1">
    <source>
        <dbReference type="EMBL" id="CAJ0577688.1"/>
    </source>
</evidence>
<dbReference type="EMBL" id="CATQJA010002651">
    <property type="protein sequence ID" value="CAJ0577688.1"/>
    <property type="molecule type" value="Genomic_DNA"/>
</dbReference>
<dbReference type="Proteomes" id="UP001177023">
    <property type="component" value="Unassembled WGS sequence"/>
</dbReference>
<name>A0AA36D0G6_9BILA</name>
<protein>
    <submittedName>
        <fullName evidence="1">Uncharacterized protein</fullName>
    </submittedName>
</protein>
<feature type="non-terminal residue" evidence="1">
    <location>
        <position position="932"/>
    </location>
</feature>
<keyword evidence="2" id="KW-1185">Reference proteome</keyword>
<reference evidence="1" key="1">
    <citation type="submission" date="2023-06" db="EMBL/GenBank/DDBJ databases">
        <authorList>
            <person name="Delattre M."/>
        </authorList>
    </citation>
    <scope>NUCLEOTIDE SEQUENCE</scope>
    <source>
        <strain evidence="1">AF72</strain>
    </source>
</reference>
<dbReference type="AlphaFoldDB" id="A0AA36D0G6"/>